<evidence type="ECO:0000256" key="1">
    <source>
        <dbReference type="SAM" id="MobiDB-lite"/>
    </source>
</evidence>
<feature type="region of interest" description="Disordered" evidence="1">
    <location>
        <begin position="82"/>
        <end position="131"/>
    </location>
</feature>
<name>A0AAV9V1E1_9PEZI</name>
<evidence type="ECO:0000313" key="3">
    <source>
        <dbReference type="Proteomes" id="UP001375240"/>
    </source>
</evidence>
<dbReference type="EMBL" id="JAVHNQ010000003">
    <property type="protein sequence ID" value="KAK6353553.1"/>
    <property type="molecule type" value="Genomic_DNA"/>
</dbReference>
<comment type="caution">
    <text evidence="2">The sequence shown here is derived from an EMBL/GenBank/DDBJ whole genome shotgun (WGS) entry which is preliminary data.</text>
</comment>
<gene>
    <name evidence="2" type="ORF">TWF696_005516</name>
</gene>
<protein>
    <submittedName>
        <fullName evidence="2">Uncharacterized protein</fullName>
    </submittedName>
</protein>
<proteinExistence type="predicted"/>
<reference evidence="2 3" key="1">
    <citation type="submission" date="2019-10" db="EMBL/GenBank/DDBJ databases">
        <authorList>
            <person name="Palmer J.M."/>
        </authorList>
    </citation>
    <scope>NUCLEOTIDE SEQUENCE [LARGE SCALE GENOMIC DNA]</scope>
    <source>
        <strain evidence="2 3">TWF696</strain>
    </source>
</reference>
<dbReference type="AlphaFoldDB" id="A0AAV9V1E1"/>
<organism evidence="2 3">
    <name type="scientific">Orbilia brochopaga</name>
    <dbReference type="NCBI Taxonomy" id="3140254"/>
    <lineage>
        <taxon>Eukaryota</taxon>
        <taxon>Fungi</taxon>
        <taxon>Dikarya</taxon>
        <taxon>Ascomycota</taxon>
        <taxon>Pezizomycotina</taxon>
        <taxon>Orbiliomycetes</taxon>
        <taxon>Orbiliales</taxon>
        <taxon>Orbiliaceae</taxon>
        <taxon>Orbilia</taxon>
    </lineage>
</organism>
<feature type="compositionally biased region" description="Basic and acidic residues" evidence="1">
    <location>
        <begin position="89"/>
        <end position="102"/>
    </location>
</feature>
<accession>A0AAV9V1E1</accession>
<dbReference type="Proteomes" id="UP001375240">
    <property type="component" value="Unassembled WGS sequence"/>
</dbReference>
<evidence type="ECO:0000313" key="2">
    <source>
        <dbReference type="EMBL" id="KAK6353553.1"/>
    </source>
</evidence>
<sequence>MQHPSAEALSAAQAALSAHEAAEADSSGRTVPSHVFRELSCLERYVLGIESELGGTLRRIREMGAKVDSVRDIVVAFNEESMARHRRASSSDRARSRSRSRDTSANPSGSHESKVHHEHASTGPGHDHEHTHKVHFDLPIAEKARNPDELSVHQCRQIAGILGLADLPERASADERRAQIKQFFTPE</sequence>
<keyword evidence="3" id="KW-1185">Reference proteome</keyword>
<feature type="compositionally biased region" description="Basic and acidic residues" evidence="1">
    <location>
        <begin position="111"/>
        <end position="131"/>
    </location>
</feature>